<comment type="PTM">
    <text evidence="5">Covalently binds the prosthetic group of malonate decarboxylase.</text>
</comment>
<dbReference type="InterPro" id="IPR009662">
    <property type="entry name" value="Malonate_deCO2ase_dsu"/>
</dbReference>
<dbReference type="Pfam" id="PF06857">
    <property type="entry name" value="ACP"/>
    <property type="match status" value="1"/>
</dbReference>
<evidence type="ECO:0000256" key="3">
    <source>
        <dbReference type="ARBA" id="ARBA00022553"/>
    </source>
</evidence>
<dbReference type="EMBL" id="AZDB01000006">
    <property type="protein sequence ID" value="KRK43644.1"/>
    <property type="molecule type" value="Genomic_DNA"/>
</dbReference>
<proteinExistence type="inferred from homology"/>
<reference evidence="6 7" key="1">
    <citation type="journal article" date="2015" name="Genome Announc.">
        <title>Expanding the biotechnology potential of lactobacilli through comparative genomics of 213 strains and associated genera.</title>
        <authorList>
            <person name="Sun Z."/>
            <person name="Harris H.M."/>
            <person name="McCann A."/>
            <person name="Guo C."/>
            <person name="Argimon S."/>
            <person name="Zhang W."/>
            <person name="Yang X."/>
            <person name="Jeffery I.B."/>
            <person name="Cooney J.C."/>
            <person name="Kagawa T.F."/>
            <person name="Liu W."/>
            <person name="Song Y."/>
            <person name="Salvetti E."/>
            <person name="Wrobel A."/>
            <person name="Rasinkangas P."/>
            <person name="Parkhill J."/>
            <person name="Rea M.C."/>
            <person name="O'Sullivan O."/>
            <person name="Ritari J."/>
            <person name="Douillard F.P."/>
            <person name="Paul Ross R."/>
            <person name="Yang R."/>
            <person name="Briner A.E."/>
            <person name="Felis G.E."/>
            <person name="de Vos W.M."/>
            <person name="Barrangou R."/>
            <person name="Klaenhammer T.R."/>
            <person name="Caufield P.W."/>
            <person name="Cui Y."/>
            <person name="Zhang H."/>
            <person name="O'Toole P.W."/>
        </authorList>
    </citation>
    <scope>NUCLEOTIDE SEQUENCE [LARGE SCALE GENOMIC DNA]</scope>
    <source>
        <strain evidence="6 7">JCM 15951</strain>
    </source>
</reference>
<comment type="caution">
    <text evidence="6">The sequence shown here is derived from an EMBL/GenBank/DDBJ whole genome shotgun (WGS) entry which is preliminary data.</text>
</comment>
<comment type="subcellular location">
    <subcellularLocation>
        <location evidence="1">Cytoplasm</location>
    </subcellularLocation>
</comment>
<organism evidence="6 7">
    <name type="scientific">Companilactobacillus crustorum JCM 15951</name>
    <dbReference type="NCBI Taxonomy" id="1423737"/>
    <lineage>
        <taxon>Bacteria</taxon>
        <taxon>Bacillati</taxon>
        <taxon>Bacillota</taxon>
        <taxon>Bacilli</taxon>
        <taxon>Lactobacillales</taxon>
        <taxon>Lactobacillaceae</taxon>
        <taxon>Companilactobacillus</taxon>
    </lineage>
</organism>
<keyword evidence="3 5" id="KW-0597">Phosphoprotein</keyword>
<accession>A0A837RKD2</accession>
<protein>
    <recommendedName>
        <fullName evidence="4">Malonate decarboxylase acyl carrier protein</fullName>
    </recommendedName>
</protein>
<dbReference type="Proteomes" id="UP000050964">
    <property type="component" value="Unassembled WGS sequence"/>
</dbReference>
<keyword evidence="2" id="KW-0963">Cytoplasm</keyword>
<evidence type="ECO:0000313" key="6">
    <source>
        <dbReference type="EMBL" id="KRK43644.1"/>
    </source>
</evidence>
<evidence type="ECO:0000256" key="2">
    <source>
        <dbReference type="ARBA" id="ARBA00022490"/>
    </source>
</evidence>
<dbReference type="HAMAP" id="MF_00710">
    <property type="entry name" value="Malonate_deCO2ase_dsu"/>
    <property type="match status" value="1"/>
</dbReference>
<evidence type="ECO:0000256" key="1">
    <source>
        <dbReference type="ARBA" id="ARBA00004496"/>
    </source>
</evidence>
<dbReference type="InterPro" id="IPR023439">
    <property type="entry name" value="Mal_deCO2ase/Cit_lyase_ACP"/>
</dbReference>
<dbReference type="GO" id="GO:0005737">
    <property type="term" value="C:cytoplasm"/>
    <property type="evidence" value="ECO:0007669"/>
    <property type="project" value="UniProtKB-SubCell"/>
</dbReference>
<dbReference type="AlphaFoldDB" id="A0A837RKD2"/>
<name>A0A837RKD2_9LACO</name>
<dbReference type="NCBIfam" id="TIGR03130">
    <property type="entry name" value="malonate_delta"/>
    <property type="match status" value="1"/>
</dbReference>
<sequence>METKMEKSHFNFDTKEAISKPVHVGVVASGDLEVIFRPTNQETEVNVVTGSDGFKEVWGNVLKRFFDRYPIQANIEINDFGSTPGVVNLRLTQALEELKDEK</sequence>
<feature type="modified residue" description="O-(phosphoribosyl dephospho-coenzyme A)serine" evidence="5">
    <location>
        <position position="29"/>
    </location>
</feature>
<gene>
    <name evidence="6" type="ORF">FD26_GL001853</name>
</gene>
<evidence type="ECO:0000256" key="4">
    <source>
        <dbReference type="NCBIfam" id="TIGR03130"/>
    </source>
</evidence>
<evidence type="ECO:0000313" key="7">
    <source>
        <dbReference type="Proteomes" id="UP000050964"/>
    </source>
</evidence>
<evidence type="ECO:0000256" key="5">
    <source>
        <dbReference type="PIRSR" id="PIRSR609662-50"/>
    </source>
</evidence>